<keyword evidence="2" id="KW-0472">Membrane</keyword>
<feature type="transmembrane region" description="Helical" evidence="2">
    <location>
        <begin position="246"/>
        <end position="263"/>
    </location>
</feature>
<evidence type="ECO:0000313" key="4">
    <source>
        <dbReference type="Proteomes" id="UP000654345"/>
    </source>
</evidence>
<feature type="transmembrane region" description="Helical" evidence="2">
    <location>
        <begin position="139"/>
        <end position="158"/>
    </location>
</feature>
<feature type="transmembrane region" description="Helical" evidence="2">
    <location>
        <begin position="178"/>
        <end position="198"/>
    </location>
</feature>
<name>A0ABQ3UMX6_9CHLR</name>
<dbReference type="EMBL" id="BNJG01000001">
    <property type="protein sequence ID" value="GHO54065.1"/>
    <property type="molecule type" value="Genomic_DNA"/>
</dbReference>
<gene>
    <name evidence="3" type="ORF">KSB_25400</name>
</gene>
<keyword evidence="2" id="KW-0812">Transmembrane</keyword>
<evidence type="ECO:0000313" key="3">
    <source>
        <dbReference type="EMBL" id="GHO54065.1"/>
    </source>
</evidence>
<evidence type="ECO:0000256" key="1">
    <source>
        <dbReference type="SAM" id="MobiDB-lite"/>
    </source>
</evidence>
<feature type="transmembrane region" description="Helical" evidence="2">
    <location>
        <begin position="318"/>
        <end position="339"/>
    </location>
</feature>
<feature type="transmembrane region" description="Helical" evidence="2">
    <location>
        <begin position="210"/>
        <end position="231"/>
    </location>
</feature>
<organism evidence="3 4">
    <name type="scientific">Ktedonobacter robiniae</name>
    <dbReference type="NCBI Taxonomy" id="2778365"/>
    <lineage>
        <taxon>Bacteria</taxon>
        <taxon>Bacillati</taxon>
        <taxon>Chloroflexota</taxon>
        <taxon>Ktedonobacteria</taxon>
        <taxon>Ktedonobacterales</taxon>
        <taxon>Ktedonobacteraceae</taxon>
        <taxon>Ktedonobacter</taxon>
    </lineage>
</organism>
<keyword evidence="2" id="KW-1133">Transmembrane helix</keyword>
<accession>A0ABQ3UMX6</accession>
<evidence type="ECO:0008006" key="5">
    <source>
        <dbReference type="Google" id="ProtNLM"/>
    </source>
</evidence>
<evidence type="ECO:0000256" key="2">
    <source>
        <dbReference type="SAM" id="Phobius"/>
    </source>
</evidence>
<sequence>MSLRRTVTAIIGLELIIALTILLHIGENASPGVSLYKFTPLLGAIVGSCLTFFSIRKSALNISAERSEAWIGYEKAGWILVCLAQAMWGLGESFWRYYSAIGDPPFPSLADAGYMFFPALCFIGLVLQPNAKGRLERTLVALDSLIAMGALLAISWYLLLGAIAQSPATTSLAKFISLYYPAADVSLLSCVIFLLMRGHSQVYQATARRFSLFALGLGLCLFATSDFIFNLQQNAGTYVDGTWVDLGWPLGMLTIGLAAYLRCNLPRTAQETLEARRQNRVTYIGFRPVQLLPYTLIFILFIVLILNVNSSDPAQAHIRFVLMLATIVVICLVLVRQILTIHENERLSQLQAASLQQIEEQAHHIAERNKELEEGIAHLKAVQTSLANGNLRARAQLQRGVLWSLASSLNLLADRLTSLGLAKRRLDILHNALIDLGEAIVRYRAGQGFKLPPSCANMPEVAPIVHAIGAPKSQLPTSAPLPSQDLPAKTPSWEISPMRNPSQSM</sequence>
<protein>
    <recommendedName>
        <fullName evidence="5">HAMP domain-containing protein</fullName>
    </recommendedName>
</protein>
<comment type="caution">
    <text evidence="3">The sequence shown here is derived from an EMBL/GenBank/DDBJ whole genome shotgun (WGS) entry which is preliminary data.</text>
</comment>
<feature type="transmembrane region" description="Helical" evidence="2">
    <location>
        <begin position="76"/>
        <end position="97"/>
    </location>
</feature>
<feature type="transmembrane region" description="Helical" evidence="2">
    <location>
        <begin position="7"/>
        <end position="26"/>
    </location>
</feature>
<reference evidence="3 4" key="1">
    <citation type="journal article" date="2021" name="Int. J. Syst. Evol. Microbiol.">
        <title>Reticulibacter mediterranei gen. nov., sp. nov., within the new family Reticulibacteraceae fam. nov., and Ktedonospora formicarum gen. nov., sp. nov., Ktedonobacter robiniae sp. nov., Dictyobacter formicarum sp. nov. and Dictyobacter arantiisoli sp. nov., belonging to the class Ktedonobacteria.</title>
        <authorList>
            <person name="Yabe S."/>
            <person name="Zheng Y."/>
            <person name="Wang C.M."/>
            <person name="Sakai Y."/>
            <person name="Abe K."/>
            <person name="Yokota A."/>
            <person name="Donadio S."/>
            <person name="Cavaletti L."/>
            <person name="Monciardini P."/>
        </authorList>
    </citation>
    <scope>NUCLEOTIDE SEQUENCE [LARGE SCALE GENOMIC DNA]</scope>
    <source>
        <strain evidence="3 4">SOSP1-30</strain>
    </source>
</reference>
<dbReference type="RefSeq" id="WP_201370818.1">
    <property type="nucleotide sequence ID" value="NZ_BNJG01000001.1"/>
</dbReference>
<feature type="transmembrane region" description="Helical" evidence="2">
    <location>
        <begin position="109"/>
        <end position="127"/>
    </location>
</feature>
<proteinExistence type="predicted"/>
<feature type="region of interest" description="Disordered" evidence="1">
    <location>
        <begin position="474"/>
        <end position="505"/>
    </location>
</feature>
<keyword evidence="4" id="KW-1185">Reference proteome</keyword>
<dbReference type="Proteomes" id="UP000654345">
    <property type="component" value="Unassembled WGS sequence"/>
</dbReference>
<feature type="transmembrane region" description="Helical" evidence="2">
    <location>
        <begin position="284"/>
        <end position="306"/>
    </location>
</feature>
<feature type="transmembrane region" description="Helical" evidence="2">
    <location>
        <begin position="38"/>
        <end position="55"/>
    </location>
</feature>